<comment type="caution">
    <text evidence="2">The sequence shown here is derived from an EMBL/GenBank/DDBJ whole genome shotgun (WGS) entry which is preliminary data.</text>
</comment>
<gene>
    <name evidence="2" type="ORF">HNR07_002165</name>
</gene>
<dbReference type="EMBL" id="JACHDO010000001">
    <property type="protein sequence ID" value="MBB5491028.1"/>
    <property type="molecule type" value="Genomic_DNA"/>
</dbReference>
<dbReference type="InterPro" id="IPR013762">
    <property type="entry name" value="Integrase-like_cat_sf"/>
</dbReference>
<evidence type="ECO:0000313" key="2">
    <source>
        <dbReference type="EMBL" id="MBB5491028.1"/>
    </source>
</evidence>
<keyword evidence="3" id="KW-1185">Reference proteome</keyword>
<proteinExistence type="predicted"/>
<evidence type="ECO:0000256" key="1">
    <source>
        <dbReference type="ARBA" id="ARBA00023172"/>
    </source>
</evidence>
<dbReference type="GO" id="GO:0015074">
    <property type="term" value="P:DNA integration"/>
    <property type="evidence" value="ECO:0007669"/>
    <property type="project" value="InterPro"/>
</dbReference>
<dbReference type="AlphaFoldDB" id="A0A840WLP3"/>
<dbReference type="InterPro" id="IPR011010">
    <property type="entry name" value="DNA_brk_join_enz"/>
</dbReference>
<evidence type="ECO:0000313" key="3">
    <source>
        <dbReference type="Proteomes" id="UP000579647"/>
    </source>
</evidence>
<sequence length="99" mass="11575">MVTCWAPLHPEATPHLTRHSHRSWLDEIGVPPGLADKRMGHFETAIPGTYKHPTETGRKRLREDLEELWEESLDERLWWSEWSLVAPLDQALKKREAGR</sequence>
<keyword evidence="1" id="KW-0233">DNA recombination</keyword>
<dbReference type="Proteomes" id="UP000579647">
    <property type="component" value="Unassembled WGS sequence"/>
</dbReference>
<accession>A0A840WLP3</accession>
<dbReference type="GO" id="GO:0003677">
    <property type="term" value="F:DNA binding"/>
    <property type="evidence" value="ECO:0007669"/>
    <property type="project" value="InterPro"/>
</dbReference>
<reference evidence="2 3" key="1">
    <citation type="submission" date="2020-08" db="EMBL/GenBank/DDBJ databases">
        <title>Sequencing the genomes of 1000 actinobacteria strains.</title>
        <authorList>
            <person name="Klenk H.-P."/>
        </authorList>
    </citation>
    <scope>NUCLEOTIDE SEQUENCE [LARGE SCALE GENOMIC DNA]</scope>
    <source>
        <strain evidence="2 3">DSM 44598</strain>
    </source>
</reference>
<dbReference type="SUPFAM" id="SSF56349">
    <property type="entry name" value="DNA breaking-rejoining enzymes"/>
    <property type="match status" value="1"/>
</dbReference>
<dbReference type="GO" id="GO:0006310">
    <property type="term" value="P:DNA recombination"/>
    <property type="evidence" value="ECO:0007669"/>
    <property type="project" value="UniProtKB-KW"/>
</dbReference>
<dbReference type="Gene3D" id="1.10.443.10">
    <property type="entry name" value="Intergrase catalytic core"/>
    <property type="match status" value="1"/>
</dbReference>
<name>A0A840WLP3_9ACTN</name>
<organism evidence="2 3">
    <name type="scientific">Nocardiopsis metallicus</name>
    <dbReference type="NCBI Taxonomy" id="179819"/>
    <lineage>
        <taxon>Bacteria</taxon>
        <taxon>Bacillati</taxon>
        <taxon>Actinomycetota</taxon>
        <taxon>Actinomycetes</taxon>
        <taxon>Streptosporangiales</taxon>
        <taxon>Nocardiopsidaceae</taxon>
        <taxon>Nocardiopsis</taxon>
    </lineage>
</organism>
<protein>
    <submittedName>
        <fullName evidence="2">Integrase</fullName>
    </submittedName>
</protein>